<sequence length="140" mass="15910">MAETSSQKSARFRPAEVARALPASAPTLLADIYLTDRPDASSRVFRAYRGVPPHYHRECDEYLYVLSGRGTFWMEDKSQEAEFGPGDMLFFERNVVHALPTLLEEPVIFLTLDTPRRSPKDVVFIDPEEGDAAGFMERNR</sequence>
<dbReference type="RefSeq" id="WP_123802917.1">
    <property type="nucleotide sequence ID" value="NZ_RMVG01000025.1"/>
</dbReference>
<reference evidence="2 3" key="1">
    <citation type="submission" date="2018-11" db="EMBL/GenBank/DDBJ databases">
        <title>Whole genome sequencing of Pantoea sp. RIT388.</title>
        <authorList>
            <person name="Gan H.M."/>
            <person name="Hudson A.O."/>
        </authorList>
    </citation>
    <scope>NUCLEOTIDE SEQUENCE [LARGE SCALE GENOMIC DNA]</scope>
    <source>
        <strain evidence="2 3">RIT388</strain>
    </source>
</reference>
<accession>A0A3N4ND45</accession>
<dbReference type="EMBL" id="RMVG01000025">
    <property type="protein sequence ID" value="RPD94234.1"/>
    <property type="molecule type" value="Genomic_DNA"/>
</dbReference>
<dbReference type="PANTHER" id="PTHR43346:SF1">
    <property type="entry name" value="QUERCETIN 2,3-DIOXYGENASE-RELATED"/>
    <property type="match status" value="1"/>
</dbReference>
<evidence type="ECO:0000259" key="1">
    <source>
        <dbReference type="Pfam" id="PF07883"/>
    </source>
</evidence>
<dbReference type="SUPFAM" id="SSF51182">
    <property type="entry name" value="RmlC-like cupins"/>
    <property type="match status" value="1"/>
</dbReference>
<name>A0A3N4ND45_9GAMM</name>
<feature type="domain" description="Cupin type-2" evidence="1">
    <location>
        <begin position="51"/>
        <end position="111"/>
    </location>
</feature>
<dbReference type="Pfam" id="PF07883">
    <property type="entry name" value="Cupin_2"/>
    <property type="match status" value="1"/>
</dbReference>
<protein>
    <submittedName>
        <fullName evidence="2">Cupin domain-containing protein</fullName>
    </submittedName>
</protein>
<comment type="caution">
    <text evidence="2">The sequence shown here is derived from an EMBL/GenBank/DDBJ whole genome shotgun (WGS) entry which is preliminary data.</text>
</comment>
<dbReference type="CDD" id="cd02208">
    <property type="entry name" value="cupin_RmlC-like"/>
    <property type="match status" value="1"/>
</dbReference>
<dbReference type="AlphaFoldDB" id="A0A3N4ND45"/>
<dbReference type="PANTHER" id="PTHR43346">
    <property type="entry name" value="LIGAND BINDING DOMAIN PROTEIN, PUTATIVE (AFU_ORTHOLOGUE AFUA_6G14370)-RELATED"/>
    <property type="match status" value="1"/>
</dbReference>
<dbReference type="InterPro" id="IPR011051">
    <property type="entry name" value="RmlC_Cupin_sf"/>
</dbReference>
<gene>
    <name evidence="2" type="ORF">BBB56_21365</name>
</gene>
<dbReference type="Gene3D" id="2.60.120.10">
    <property type="entry name" value="Jelly Rolls"/>
    <property type="match status" value="1"/>
</dbReference>
<proteinExistence type="predicted"/>
<evidence type="ECO:0000313" key="3">
    <source>
        <dbReference type="Proteomes" id="UP000281332"/>
    </source>
</evidence>
<dbReference type="InterPro" id="IPR014710">
    <property type="entry name" value="RmlC-like_jellyroll"/>
</dbReference>
<dbReference type="InterPro" id="IPR052538">
    <property type="entry name" value="Flavonoid_dioxygenase-like"/>
</dbReference>
<dbReference type="OrthoDB" id="1177356at2"/>
<dbReference type="InterPro" id="IPR013096">
    <property type="entry name" value="Cupin_2"/>
</dbReference>
<dbReference type="Proteomes" id="UP000281332">
    <property type="component" value="Unassembled WGS sequence"/>
</dbReference>
<keyword evidence="3" id="KW-1185">Reference proteome</keyword>
<organism evidence="2 3">
    <name type="scientific">Candidatus Pantoea deserta</name>
    <dbReference type="NCBI Taxonomy" id="1869313"/>
    <lineage>
        <taxon>Bacteria</taxon>
        <taxon>Pseudomonadati</taxon>
        <taxon>Pseudomonadota</taxon>
        <taxon>Gammaproteobacteria</taxon>
        <taxon>Enterobacterales</taxon>
        <taxon>Erwiniaceae</taxon>
        <taxon>Pantoea</taxon>
    </lineage>
</organism>
<evidence type="ECO:0000313" key="2">
    <source>
        <dbReference type="EMBL" id="RPD94234.1"/>
    </source>
</evidence>